<name>A0A9P4KIZ0_9PLEO</name>
<protein>
    <submittedName>
        <fullName evidence="2">Uncharacterized protein</fullName>
    </submittedName>
</protein>
<sequence length="300" mass="32587">MQQLCGASRDMLFVAKEGSSSGLAGLLSRPVQWREGGAQSLSSTLVDVQQAVISAGTAAGLEGCCSGWSVKERALEPPTRTTVQEVHSERALCRRRGCSSQIAQETATSWGVLLRTRHEMAAKARAGYIGAVRWEGYCRAIRRLSSLQQPPLSTPAESLRCHSPSVPWLNSEQMGSCRRISASRPDHHGPPSRQSSKACQPPFEIRRRSPHTPQLPLISISPTILRFRNCILPWAIALLVHSACPASVERRSTPWPSIVKLASGDTDGAPCQPTTGFQGRDGAPYRAFAVIFWSCLCCVT</sequence>
<keyword evidence="3" id="KW-1185">Reference proteome</keyword>
<comment type="caution">
    <text evidence="2">The sequence shown here is derived from an EMBL/GenBank/DDBJ whole genome shotgun (WGS) entry which is preliminary data.</text>
</comment>
<evidence type="ECO:0000313" key="3">
    <source>
        <dbReference type="Proteomes" id="UP000800093"/>
    </source>
</evidence>
<feature type="region of interest" description="Disordered" evidence="1">
    <location>
        <begin position="179"/>
        <end position="206"/>
    </location>
</feature>
<reference evidence="3" key="1">
    <citation type="journal article" date="2020" name="Stud. Mycol.">
        <title>101 Dothideomycetes genomes: A test case for predicting lifestyles and emergence of pathogens.</title>
        <authorList>
            <person name="Haridas S."/>
            <person name="Albert R."/>
            <person name="Binder M."/>
            <person name="Bloem J."/>
            <person name="LaButti K."/>
            <person name="Salamov A."/>
            <person name="Andreopoulos B."/>
            <person name="Baker S."/>
            <person name="Barry K."/>
            <person name="Bills G."/>
            <person name="Bluhm B."/>
            <person name="Cannon C."/>
            <person name="Castanera R."/>
            <person name="Culley D."/>
            <person name="Daum C."/>
            <person name="Ezra D."/>
            <person name="Gonzalez J."/>
            <person name="Henrissat B."/>
            <person name="Kuo A."/>
            <person name="Liang C."/>
            <person name="Lipzen A."/>
            <person name="Lutzoni F."/>
            <person name="Magnuson J."/>
            <person name="Mondo S."/>
            <person name="Nolan M."/>
            <person name="Ohm R."/>
            <person name="Pangilinan J."/>
            <person name="Park H.-J."/>
            <person name="Ramirez L."/>
            <person name="Alfaro M."/>
            <person name="Sun H."/>
            <person name="Tritt A."/>
            <person name="Yoshinaga Y."/>
            <person name="Zwiers L.-H."/>
            <person name="Turgeon B."/>
            <person name="Goodwin S."/>
            <person name="Spatafora J."/>
            <person name="Crous P."/>
            <person name="Grigoriev I."/>
        </authorList>
    </citation>
    <scope>NUCLEOTIDE SEQUENCE [LARGE SCALE GENOMIC DNA]</scope>
    <source>
        <strain evidence="3">CBS 304.66</strain>
    </source>
</reference>
<gene>
    <name evidence="2" type="ORF">CC78DRAFT_613964</name>
</gene>
<evidence type="ECO:0000313" key="2">
    <source>
        <dbReference type="EMBL" id="KAF2267529.1"/>
    </source>
</evidence>
<dbReference type="AlphaFoldDB" id="A0A9P4KIZ0"/>
<dbReference type="Proteomes" id="UP000800093">
    <property type="component" value="Unassembled WGS sequence"/>
</dbReference>
<dbReference type="EMBL" id="ML986590">
    <property type="protein sequence ID" value="KAF2267529.1"/>
    <property type="molecule type" value="Genomic_DNA"/>
</dbReference>
<evidence type="ECO:0000256" key="1">
    <source>
        <dbReference type="SAM" id="MobiDB-lite"/>
    </source>
</evidence>
<accession>A0A9P4KIZ0</accession>
<organism evidence="2 3">
    <name type="scientific">Lojkania enalia</name>
    <dbReference type="NCBI Taxonomy" id="147567"/>
    <lineage>
        <taxon>Eukaryota</taxon>
        <taxon>Fungi</taxon>
        <taxon>Dikarya</taxon>
        <taxon>Ascomycota</taxon>
        <taxon>Pezizomycotina</taxon>
        <taxon>Dothideomycetes</taxon>
        <taxon>Pleosporomycetidae</taxon>
        <taxon>Pleosporales</taxon>
        <taxon>Pleosporales incertae sedis</taxon>
        <taxon>Lojkania</taxon>
    </lineage>
</organism>
<proteinExistence type="predicted"/>